<evidence type="ECO:0000313" key="3">
    <source>
        <dbReference type="EMBL" id="KAI0301522.1"/>
    </source>
</evidence>
<protein>
    <recommendedName>
        <fullName evidence="2">DUF6535 domain-containing protein</fullName>
    </recommendedName>
</protein>
<comment type="caution">
    <text evidence="3">The sequence shown here is derived from an EMBL/GenBank/DDBJ whole genome shotgun (WGS) entry which is preliminary data.</text>
</comment>
<keyword evidence="1" id="KW-1133">Transmembrane helix</keyword>
<gene>
    <name evidence="3" type="ORF">B0F90DRAFT_1628457</name>
</gene>
<feature type="domain" description="DUF6535" evidence="2">
    <location>
        <begin position="2"/>
        <end position="177"/>
    </location>
</feature>
<sequence length="249" mass="27595">MYLDRAVEEDRRMAESWKGDADGILVFTGLFSAAVAALIAVSIQGVSPSSQDDSVFYLANIYKLLHPNGSQITIPSRLSDPSSKFTPPTSAVLVNTFWFLSLAISLTCALLATLLQQWSRRYLRVTNPRYSPHKRARIRAFYANGVHRLQLPMTVEALPTLLHLSLFLFFAGLSVFLHGINLTIFRVVIVWVGLCVIMYACLTFLPLFHKDSPYYAPLSSSVSFCVTGYAMVYSRSSKGSPVLIPMSSG</sequence>
<dbReference type="Proteomes" id="UP001203297">
    <property type="component" value="Unassembled WGS sequence"/>
</dbReference>
<organism evidence="3 4">
    <name type="scientific">Multifurca ochricompacta</name>
    <dbReference type="NCBI Taxonomy" id="376703"/>
    <lineage>
        <taxon>Eukaryota</taxon>
        <taxon>Fungi</taxon>
        <taxon>Dikarya</taxon>
        <taxon>Basidiomycota</taxon>
        <taxon>Agaricomycotina</taxon>
        <taxon>Agaricomycetes</taxon>
        <taxon>Russulales</taxon>
        <taxon>Russulaceae</taxon>
        <taxon>Multifurca</taxon>
    </lineage>
</organism>
<feature type="transmembrane region" description="Helical" evidence="1">
    <location>
        <begin position="187"/>
        <end position="208"/>
    </location>
</feature>
<name>A0AAD4M504_9AGAM</name>
<keyword evidence="1" id="KW-0812">Transmembrane</keyword>
<reference evidence="3" key="1">
    <citation type="journal article" date="2022" name="New Phytol.">
        <title>Evolutionary transition to the ectomycorrhizal habit in the genomes of a hyperdiverse lineage of mushroom-forming fungi.</title>
        <authorList>
            <person name="Looney B."/>
            <person name="Miyauchi S."/>
            <person name="Morin E."/>
            <person name="Drula E."/>
            <person name="Courty P.E."/>
            <person name="Kohler A."/>
            <person name="Kuo A."/>
            <person name="LaButti K."/>
            <person name="Pangilinan J."/>
            <person name="Lipzen A."/>
            <person name="Riley R."/>
            <person name="Andreopoulos W."/>
            <person name="He G."/>
            <person name="Johnson J."/>
            <person name="Nolan M."/>
            <person name="Tritt A."/>
            <person name="Barry K.W."/>
            <person name="Grigoriev I.V."/>
            <person name="Nagy L.G."/>
            <person name="Hibbett D."/>
            <person name="Henrissat B."/>
            <person name="Matheny P.B."/>
            <person name="Labbe J."/>
            <person name="Martin F.M."/>
        </authorList>
    </citation>
    <scope>NUCLEOTIDE SEQUENCE</scope>
    <source>
        <strain evidence="3">BPL690</strain>
    </source>
</reference>
<evidence type="ECO:0000256" key="1">
    <source>
        <dbReference type="SAM" id="Phobius"/>
    </source>
</evidence>
<evidence type="ECO:0000313" key="4">
    <source>
        <dbReference type="Proteomes" id="UP001203297"/>
    </source>
</evidence>
<dbReference type="AlphaFoldDB" id="A0AAD4M504"/>
<evidence type="ECO:0000259" key="2">
    <source>
        <dbReference type="Pfam" id="PF20153"/>
    </source>
</evidence>
<feature type="transmembrane region" description="Helical" evidence="1">
    <location>
        <begin position="97"/>
        <end position="115"/>
    </location>
</feature>
<accession>A0AAD4M504</accession>
<proteinExistence type="predicted"/>
<dbReference type="EMBL" id="WTXG01000014">
    <property type="protein sequence ID" value="KAI0301522.1"/>
    <property type="molecule type" value="Genomic_DNA"/>
</dbReference>
<keyword evidence="1" id="KW-0472">Membrane</keyword>
<feature type="transmembrane region" description="Helical" evidence="1">
    <location>
        <begin position="214"/>
        <end position="233"/>
    </location>
</feature>
<feature type="transmembrane region" description="Helical" evidence="1">
    <location>
        <begin position="21"/>
        <end position="43"/>
    </location>
</feature>
<keyword evidence="4" id="KW-1185">Reference proteome</keyword>
<dbReference type="InterPro" id="IPR045338">
    <property type="entry name" value="DUF6535"/>
</dbReference>
<feature type="transmembrane region" description="Helical" evidence="1">
    <location>
        <begin position="161"/>
        <end position="180"/>
    </location>
</feature>
<dbReference type="Pfam" id="PF20153">
    <property type="entry name" value="DUF6535"/>
    <property type="match status" value="1"/>
</dbReference>